<reference evidence="3 6" key="1">
    <citation type="submission" date="2015-09" db="EMBL/GenBank/DDBJ databases">
        <title>Genome announcement of multiple Pseudomonas syringae strains.</title>
        <authorList>
            <person name="Thakur S."/>
            <person name="Wang P.W."/>
            <person name="Gong Y."/>
            <person name="Weir B.S."/>
            <person name="Guttman D.S."/>
        </authorList>
    </citation>
    <scope>NUCLEOTIDE SEQUENCE [LARGE SCALE GENOMIC DNA]</scope>
    <source>
        <strain evidence="3 6">ICMP4455</strain>
    </source>
</reference>
<protein>
    <submittedName>
        <fullName evidence="4">Translation initiation factor 2</fullName>
    </submittedName>
</protein>
<evidence type="ECO:0000256" key="2">
    <source>
        <dbReference type="SAM" id="Phobius"/>
    </source>
</evidence>
<comment type="caution">
    <text evidence="3">The sequence shown here is derived from an EMBL/GenBank/DDBJ whole genome shotgun (WGS) entry which is preliminary data.</text>
</comment>
<sequence length="167" mass="18618">MNRASCSSFLTPCRYPAQCANLYGSVKGSSDAFRYVVSVGSFDGDGFQVNAETVNESGAVQPLHLPSPANQIADLQLRLKDSERQRDGLTRQLQNVDPERDNALLTRLRQENQKLKLQLKEALSAAPPRLLTEQQQWFVAGGGVAMFALLCGILVSGWRRQRRQWLN</sequence>
<accession>A0A0N8RE13</accession>
<gene>
    <name evidence="3" type="ORF">ALO70_02306</name>
    <name evidence="5" type="ORF">ALQ39_100273</name>
    <name evidence="4" type="ORF">ALQ86_100252</name>
</gene>
<reference evidence="7 8" key="2">
    <citation type="submission" date="2018-08" db="EMBL/GenBank/DDBJ databases">
        <title>Recombination of ecologically and evolutionarily significant loci maintains genetic cohesion in the Pseudomonas syringae species complex.</title>
        <authorList>
            <person name="Dillon M."/>
            <person name="Thakur S."/>
            <person name="Almeida R.N.D."/>
            <person name="Weir B.S."/>
            <person name="Guttman D.S."/>
        </authorList>
    </citation>
    <scope>NUCLEOTIDE SEQUENCE [LARGE SCALE GENOMIC DNA]</scope>
    <source>
        <strain evidence="5 8">ICMP 4316</strain>
        <strain evidence="4 7">ICMP 8636</strain>
    </source>
</reference>
<keyword evidence="4" id="KW-0396">Initiation factor</keyword>
<dbReference type="PATRIC" id="fig|129137.4.peg.3337"/>
<proteinExistence type="predicted"/>
<evidence type="ECO:0000313" key="6">
    <source>
        <dbReference type="Proteomes" id="UP000050490"/>
    </source>
</evidence>
<evidence type="ECO:0000313" key="7">
    <source>
        <dbReference type="Proteomes" id="UP000272627"/>
    </source>
</evidence>
<feature type="transmembrane region" description="Helical" evidence="2">
    <location>
        <begin position="137"/>
        <end position="158"/>
    </location>
</feature>
<dbReference type="AlphaFoldDB" id="A0A0N8RE13"/>
<evidence type="ECO:0000313" key="8">
    <source>
        <dbReference type="Proteomes" id="UP000275613"/>
    </source>
</evidence>
<dbReference type="Proteomes" id="UP000275613">
    <property type="component" value="Unassembled WGS sequence"/>
</dbReference>
<evidence type="ECO:0000313" key="4">
    <source>
        <dbReference type="EMBL" id="RML98268.1"/>
    </source>
</evidence>
<dbReference type="EMBL" id="RBOA01000324">
    <property type="protein sequence ID" value="RML98268.1"/>
    <property type="molecule type" value="Genomic_DNA"/>
</dbReference>
<keyword evidence="2" id="KW-0472">Membrane</keyword>
<dbReference type="EMBL" id="LJQI01000440">
    <property type="protein sequence ID" value="KPX19111.1"/>
    <property type="molecule type" value="Genomic_DNA"/>
</dbReference>
<keyword evidence="2" id="KW-1133">Transmembrane helix</keyword>
<keyword evidence="4" id="KW-0648">Protein biosynthesis</keyword>
<dbReference type="GO" id="GO:0003743">
    <property type="term" value="F:translation initiation factor activity"/>
    <property type="evidence" value="ECO:0007669"/>
    <property type="project" value="UniProtKB-KW"/>
</dbReference>
<evidence type="ECO:0000313" key="3">
    <source>
        <dbReference type="EMBL" id="KPX19111.1"/>
    </source>
</evidence>
<keyword evidence="1" id="KW-0175">Coiled coil</keyword>
<evidence type="ECO:0000313" key="5">
    <source>
        <dbReference type="EMBL" id="RMO66944.1"/>
    </source>
</evidence>
<dbReference type="Proteomes" id="UP000272627">
    <property type="component" value="Unassembled WGS sequence"/>
</dbReference>
<keyword evidence="2" id="KW-0812">Transmembrane</keyword>
<dbReference type="Proteomes" id="UP000050490">
    <property type="component" value="Unassembled WGS sequence"/>
</dbReference>
<organism evidence="3 6">
    <name type="scientific">Pseudomonas amygdali pv. eriobotryae</name>
    <dbReference type="NCBI Taxonomy" id="129137"/>
    <lineage>
        <taxon>Bacteria</taxon>
        <taxon>Pseudomonadati</taxon>
        <taxon>Pseudomonadota</taxon>
        <taxon>Gammaproteobacteria</taxon>
        <taxon>Pseudomonadales</taxon>
        <taxon>Pseudomonadaceae</taxon>
        <taxon>Pseudomonas</taxon>
        <taxon>Pseudomonas amygdali</taxon>
    </lineage>
</organism>
<evidence type="ECO:0000256" key="1">
    <source>
        <dbReference type="SAM" id="Coils"/>
    </source>
</evidence>
<dbReference type="EMBL" id="RBPV01000004">
    <property type="protein sequence ID" value="RMO66944.1"/>
    <property type="molecule type" value="Genomic_DNA"/>
</dbReference>
<name>A0A0N8RE13_PSEA0</name>
<feature type="coiled-coil region" evidence="1">
    <location>
        <begin position="72"/>
        <end position="125"/>
    </location>
</feature>